<dbReference type="SMART" id="SM00304">
    <property type="entry name" value="HAMP"/>
    <property type="match status" value="1"/>
</dbReference>
<dbReference type="PROSITE" id="PS50111">
    <property type="entry name" value="CHEMOTAXIS_TRANSDUC_2"/>
    <property type="match status" value="1"/>
</dbReference>
<dbReference type="SUPFAM" id="SSF58104">
    <property type="entry name" value="Methyl-accepting chemotaxis protein (MCP) signaling domain"/>
    <property type="match status" value="2"/>
</dbReference>
<dbReference type="Pfam" id="PF00672">
    <property type="entry name" value="HAMP"/>
    <property type="match status" value="1"/>
</dbReference>
<dbReference type="Proteomes" id="UP001321582">
    <property type="component" value="Chromosome"/>
</dbReference>
<dbReference type="Pfam" id="PF02743">
    <property type="entry name" value="dCache_1"/>
    <property type="match status" value="1"/>
</dbReference>
<keyword evidence="5 11" id="KW-1133">Transmembrane helix</keyword>
<evidence type="ECO:0000256" key="9">
    <source>
        <dbReference type="PROSITE-ProRule" id="PRU00284"/>
    </source>
</evidence>
<dbReference type="Gene3D" id="1.10.287.950">
    <property type="entry name" value="Methyl-accepting chemotaxis protein"/>
    <property type="match status" value="1"/>
</dbReference>
<keyword evidence="10" id="KW-0175">Coiled coil</keyword>
<evidence type="ECO:0000256" key="7">
    <source>
        <dbReference type="ARBA" id="ARBA00023224"/>
    </source>
</evidence>
<name>A0AAU9D8F8_9FUSO</name>
<keyword evidence="7 9" id="KW-0807">Transducer</keyword>
<keyword evidence="6 11" id="KW-0472">Membrane</keyword>
<sequence length="707" mass="77968">MKIKSVKTKIILGILPVVLVTLIVVTFYNLNESSKIIRNEVEKEGFSKVKDGSDSITNFLIDRKTVLEMSEAVVENRDINESIKMLEKISRKDENIEMFFLADRDGKAPTTSGVVANISDREYFKDIMNGKNFATQVVISKASGKQILVMAVPYYTEAKLSGVLGLTIKLDVLKKIASEIKFGKTGYVYIMDGTGLTIVHPDPKLVLNVNLSKEGVQSGVTVTKELSKAMLSVINNDKRFVEYNFAGISKYVFVSKIDMLDMYFCLTAPEKEFTEKIEFLKVKNYIFDSVVTILLIILILFVVGKITKNIVAVKDMMKDISQGDGDLTVRMKVNTEDEVGELAKYFNEFVNKLENIIIDMNLTSERVASSSVELSSGMKNIADGSQEQAQEVDELGKNVEDLKVNMEQVMDNIRSQTASVEETSSAVEEISQTIKQVAENSEFTMKTSEETAKGAEEGGKSVSKTLEGMARIEDVVKNIEEKVVKLGNSSEEIGEIVGVIEGIAGQTNLLALNAAIEAAHAGDVGKGFAVVADEIKDLAERSQDATKEIEKLIKGIQNEVKDVMDTTKIGYTEVKKGTDLSKEAEKKLNNIIEKIQETNHQVKDISTSMEEQATAIAEISKAVEVISQGSANIEDLSEEQMGLLNGVVTNLERVSHIIEMNVGTTEEASASSDELSNIAENLNELVSQFKVKEDKELKKEIKEARNV</sequence>
<dbReference type="GO" id="GO:0005886">
    <property type="term" value="C:plasma membrane"/>
    <property type="evidence" value="ECO:0007669"/>
    <property type="project" value="UniProtKB-SubCell"/>
</dbReference>
<feature type="transmembrane region" description="Helical" evidence="11">
    <location>
        <begin position="285"/>
        <end position="307"/>
    </location>
</feature>
<protein>
    <submittedName>
        <fullName evidence="14">Methyl-accepting chemotaxis protein</fullName>
    </submittedName>
</protein>
<dbReference type="Pfam" id="PF00015">
    <property type="entry name" value="MCPsignal"/>
    <property type="match status" value="1"/>
</dbReference>
<evidence type="ECO:0000313" key="14">
    <source>
        <dbReference type="EMBL" id="BDU50883.1"/>
    </source>
</evidence>
<dbReference type="KEGG" id="haby:HLVA_14520"/>
<evidence type="ECO:0000256" key="3">
    <source>
        <dbReference type="ARBA" id="ARBA00022500"/>
    </source>
</evidence>
<dbReference type="InterPro" id="IPR033479">
    <property type="entry name" value="dCache_1"/>
</dbReference>
<feature type="coiled-coil region" evidence="10">
    <location>
        <begin position="385"/>
        <end position="440"/>
    </location>
</feature>
<dbReference type="CDD" id="cd12914">
    <property type="entry name" value="PDC1_DGC_like"/>
    <property type="match status" value="1"/>
</dbReference>
<reference evidence="14 15" key="1">
    <citation type="submission" date="2022-11" db="EMBL/GenBank/DDBJ databases">
        <title>Haliovirga abyssi gen. nov., sp. nov., a mesophilic fermentative bacterium isolated from the Iheya North hydrothermal field and the proposal of Haliovirgaceae fam. nov.</title>
        <authorList>
            <person name="Miyazaki U."/>
            <person name="Tame A."/>
            <person name="Miyazaki J."/>
            <person name="Takai K."/>
            <person name="Sawayama S."/>
            <person name="Kitajima M."/>
            <person name="Okamoto A."/>
            <person name="Nakagawa S."/>
        </authorList>
    </citation>
    <scope>NUCLEOTIDE SEQUENCE [LARGE SCALE GENOMIC DNA]</scope>
    <source>
        <strain evidence="14 15">IC12</strain>
    </source>
</reference>
<evidence type="ECO:0000313" key="15">
    <source>
        <dbReference type="Proteomes" id="UP001321582"/>
    </source>
</evidence>
<dbReference type="PANTHER" id="PTHR32089">
    <property type="entry name" value="METHYL-ACCEPTING CHEMOTAXIS PROTEIN MCPB"/>
    <property type="match status" value="1"/>
</dbReference>
<evidence type="ECO:0000256" key="1">
    <source>
        <dbReference type="ARBA" id="ARBA00004651"/>
    </source>
</evidence>
<evidence type="ECO:0000259" key="12">
    <source>
        <dbReference type="PROSITE" id="PS50111"/>
    </source>
</evidence>
<evidence type="ECO:0000259" key="13">
    <source>
        <dbReference type="PROSITE" id="PS50885"/>
    </source>
</evidence>
<feature type="transmembrane region" description="Helical" evidence="11">
    <location>
        <begin position="12"/>
        <end position="30"/>
    </location>
</feature>
<dbReference type="SUPFAM" id="SSF103190">
    <property type="entry name" value="Sensory domain-like"/>
    <property type="match status" value="1"/>
</dbReference>
<comment type="subcellular location">
    <subcellularLocation>
        <location evidence="1">Cell membrane</location>
        <topology evidence="1">Multi-pass membrane protein</topology>
    </subcellularLocation>
</comment>
<dbReference type="PANTHER" id="PTHR32089:SF112">
    <property type="entry name" value="LYSOZYME-LIKE PROTEIN-RELATED"/>
    <property type="match status" value="1"/>
</dbReference>
<dbReference type="CDD" id="cd06225">
    <property type="entry name" value="HAMP"/>
    <property type="match status" value="1"/>
</dbReference>
<dbReference type="PROSITE" id="PS50885">
    <property type="entry name" value="HAMP"/>
    <property type="match status" value="1"/>
</dbReference>
<dbReference type="RefSeq" id="WP_307903732.1">
    <property type="nucleotide sequence ID" value="NZ_AP027059.1"/>
</dbReference>
<keyword evidence="3" id="KW-0145">Chemotaxis</keyword>
<dbReference type="InterPro" id="IPR003660">
    <property type="entry name" value="HAMP_dom"/>
</dbReference>
<dbReference type="CDD" id="cd11386">
    <property type="entry name" value="MCP_signal"/>
    <property type="match status" value="1"/>
</dbReference>
<gene>
    <name evidence="14" type="ORF">HLVA_14520</name>
</gene>
<dbReference type="GO" id="GO:0006935">
    <property type="term" value="P:chemotaxis"/>
    <property type="evidence" value="ECO:0007669"/>
    <property type="project" value="UniProtKB-KW"/>
</dbReference>
<comment type="similarity">
    <text evidence="8">Belongs to the methyl-accepting chemotaxis (MCP) protein family.</text>
</comment>
<dbReference type="AlphaFoldDB" id="A0AAU9D8F8"/>
<proteinExistence type="inferred from homology"/>
<feature type="domain" description="Methyl-accepting transducer" evidence="12">
    <location>
        <begin position="391"/>
        <end position="627"/>
    </location>
</feature>
<dbReference type="SMART" id="SM00283">
    <property type="entry name" value="MA"/>
    <property type="match status" value="1"/>
</dbReference>
<evidence type="ECO:0000256" key="11">
    <source>
        <dbReference type="SAM" id="Phobius"/>
    </source>
</evidence>
<evidence type="ECO:0000256" key="4">
    <source>
        <dbReference type="ARBA" id="ARBA00022692"/>
    </source>
</evidence>
<evidence type="ECO:0000256" key="2">
    <source>
        <dbReference type="ARBA" id="ARBA00022475"/>
    </source>
</evidence>
<dbReference type="Gene3D" id="6.10.340.10">
    <property type="match status" value="1"/>
</dbReference>
<evidence type="ECO:0000256" key="5">
    <source>
        <dbReference type="ARBA" id="ARBA00022989"/>
    </source>
</evidence>
<dbReference type="Gene3D" id="3.30.450.20">
    <property type="entry name" value="PAS domain"/>
    <property type="match status" value="1"/>
</dbReference>
<dbReference type="EMBL" id="AP027059">
    <property type="protein sequence ID" value="BDU50883.1"/>
    <property type="molecule type" value="Genomic_DNA"/>
</dbReference>
<evidence type="ECO:0000256" key="10">
    <source>
        <dbReference type="SAM" id="Coils"/>
    </source>
</evidence>
<keyword evidence="15" id="KW-1185">Reference proteome</keyword>
<keyword evidence="4 11" id="KW-0812">Transmembrane</keyword>
<dbReference type="CDD" id="cd12912">
    <property type="entry name" value="PDC2_MCP_like"/>
    <property type="match status" value="1"/>
</dbReference>
<dbReference type="InterPro" id="IPR004089">
    <property type="entry name" value="MCPsignal_dom"/>
</dbReference>
<dbReference type="GO" id="GO:0007165">
    <property type="term" value="P:signal transduction"/>
    <property type="evidence" value="ECO:0007669"/>
    <property type="project" value="UniProtKB-KW"/>
</dbReference>
<feature type="domain" description="HAMP" evidence="13">
    <location>
        <begin position="304"/>
        <end position="358"/>
    </location>
</feature>
<dbReference type="InterPro" id="IPR029151">
    <property type="entry name" value="Sensor-like_sf"/>
</dbReference>
<evidence type="ECO:0000256" key="6">
    <source>
        <dbReference type="ARBA" id="ARBA00023136"/>
    </source>
</evidence>
<keyword evidence="2" id="KW-1003">Cell membrane</keyword>
<feature type="coiled-coil region" evidence="10">
    <location>
        <begin position="535"/>
        <end position="601"/>
    </location>
</feature>
<evidence type="ECO:0000256" key="8">
    <source>
        <dbReference type="ARBA" id="ARBA00029447"/>
    </source>
</evidence>
<accession>A0AAU9D8F8</accession>
<organism evidence="14 15">
    <name type="scientific">Haliovirga abyssi</name>
    <dbReference type="NCBI Taxonomy" id="2996794"/>
    <lineage>
        <taxon>Bacteria</taxon>
        <taxon>Fusobacteriati</taxon>
        <taxon>Fusobacteriota</taxon>
        <taxon>Fusobacteriia</taxon>
        <taxon>Fusobacteriales</taxon>
        <taxon>Haliovirgaceae</taxon>
        <taxon>Haliovirga</taxon>
    </lineage>
</organism>